<dbReference type="SUPFAM" id="SSF81345">
    <property type="entry name" value="ABC transporter involved in vitamin B12 uptake, BtuC"/>
    <property type="match status" value="1"/>
</dbReference>
<protein>
    <submittedName>
        <fullName evidence="9">Iron chelate uptake ABC transporter family permease subunit</fullName>
    </submittedName>
</protein>
<proteinExistence type="inferred from homology"/>
<dbReference type="PANTHER" id="PTHR30472:SF19">
    <property type="entry name" value="PETROBACTIN IMPORT SYSTEM PERMEASE PROTEIN YCLO"/>
    <property type="match status" value="1"/>
</dbReference>
<dbReference type="EMBL" id="JBGBDC010000009">
    <property type="protein sequence ID" value="MEY2253271.1"/>
    <property type="molecule type" value="Genomic_DNA"/>
</dbReference>
<evidence type="ECO:0000256" key="7">
    <source>
        <dbReference type="ARBA" id="ARBA00023136"/>
    </source>
</evidence>
<reference evidence="9 10" key="1">
    <citation type="journal article" date="2016" name="Int. J. Syst. Evol. Microbiol.">
        <title>Description of Comamonas sediminis sp. nov., isolated from lagoon sediments.</title>
        <authorList>
            <person name="Subhash Y."/>
            <person name="Bang J.J."/>
            <person name="You T.H."/>
            <person name="Lee S.S."/>
        </authorList>
    </citation>
    <scope>NUCLEOTIDE SEQUENCE [LARGE SCALE GENOMIC DNA]</scope>
    <source>
        <strain evidence="9 10">JCM 31169</strain>
    </source>
</reference>
<evidence type="ECO:0000256" key="6">
    <source>
        <dbReference type="ARBA" id="ARBA00022989"/>
    </source>
</evidence>
<sequence>MNTLSTSPSAAAPAPAPVSWLGTPARRLWLLLALALLTSLYFMTSQVQAEWSFVLPLRGKKLATMWTVAFAIGVSTVLFQTVTNNRILTPAVMGFDALFQLIQSVLAFTLGVAAMQIPELSRFGMNVGLMVLLSTSLFVWLFRGQASNLHLLLLVGIVAGIFFRSLNNFVWRVMDPNEFTVLQDRLFANFNTVSLPLLLLSLPVIALVGVWVWRQRHLLDALALGREVAINLGVNYQRSVMGVLVVVAILVSISTALVGPVTFFGLLVSNMAYQLMHSHQHRYTLAGSVLLGGLLLVGGQMVLERLFGFNTSLSIVVEFLGGLTFIYLLVRKAKS</sequence>
<dbReference type="Proteomes" id="UP001562178">
    <property type="component" value="Unassembled WGS sequence"/>
</dbReference>
<organism evidence="9 10">
    <name type="scientific">Comamonas sediminis</name>
    <dbReference type="NCBI Taxonomy" id="1783360"/>
    <lineage>
        <taxon>Bacteria</taxon>
        <taxon>Pseudomonadati</taxon>
        <taxon>Pseudomonadota</taxon>
        <taxon>Betaproteobacteria</taxon>
        <taxon>Burkholderiales</taxon>
        <taxon>Comamonadaceae</taxon>
        <taxon>Comamonas</taxon>
    </lineage>
</organism>
<feature type="transmembrane region" description="Helical" evidence="8">
    <location>
        <begin position="186"/>
        <end position="211"/>
    </location>
</feature>
<dbReference type="InterPro" id="IPR000522">
    <property type="entry name" value="ABC_transptr_permease_BtuC"/>
</dbReference>
<comment type="subcellular location">
    <subcellularLocation>
        <location evidence="1">Cell membrane</location>
        <topology evidence="1">Multi-pass membrane protein</topology>
    </subcellularLocation>
</comment>
<comment type="similarity">
    <text evidence="2">Belongs to the binding-protein-dependent transport system permease family. FecCD subfamily.</text>
</comment>
<dbReference type="Gene3D" id="1.10.3470.10">
    <property type="entry name" value="ABC transporter involved in vitamin B12 uptake, BtuC"/>
    <property type="match status" value="1"/>
</dbReference>
<name>A0ABV4B8F3_9BURK</name>
<evidence type="ECO:0000313" key="9">
    <source>
        <dbReference type="EMBL" id="MEY2253271.1"/>
    </source>
</evidence>
<keyword evidence="4" id="KW-1003">Cell membrane</keyword>
<dbReference type="PANTHER" id="PTHR30472">
    <property type="entry name" value="FERRIC ENTEROBACTIN TRANSPORT SYSTEM PERMEASE PROTEIN"/>
    <property type="match status" value="1"/>
</dbReference>
<evidence type="ECO:0000256" key="4">
    <source>
        <dbReference type="ARBA" id="ARBA00022475"/>
    </source>
</evidence>
<evidence type="ECO:0000256" key="2">
    <source>
        <dbReference type="ARBA" id="ARBA00007935"/>
    </source>
</evidence>
<keyword evidence="10" id="KW-1185">Reference proteome</keyword>
<accession>A0ABV4B8F3</accession>
<feature type="transmembrane region" description="Helical" evidence="8">
    <location>
        <begin position="123"/>
        <end position="142"/>
    </location>
</feature>
<dbReference type="Pfam" id="PF01032">
    <property type="entry name" value="FecCD"/>
    <property type="match status" value="1"/>
</dbReference>
<feature type="transmembrane region" description="Helical" evidence="8">
    <location>
        <begin position="95"/>
        <end position="117"/>
    </location>
</feature>
<feature type="transmembrane region" description="Helical" evidence="8">
    <location>
        <begin position="149"/>
        <end position="166"/>
    </location>
</feature>
<feature type="transmembrane region" description="Helical" evidence="8">
    <location>
        <begin position="28"/>
        <end position="44"/>
    </location>
</feature>
<keyword evidence="5 8" id="KW-0812">Transmembrane</keyword>
<keyword evidence="3" id="KW-0813">Transport</keyword>
<comment type="caution">
    <text evidence="9">The sequence shown here is derived from an EMBL/GenBank/DDBJ whole genome shotgun (WGS) entry which is preliminary data.</text>
</comment>
<evidence type="ECO:0000256" key="1">
    <source>
        <dbReference type="ARBA" id="ARBA00004651"/>
    </source>
</evidence>
<evidence type="ECO:0000256" key="5">
    <source>
        <dbReference type="ARBA" id="ARBA00022692"/>
    </source>
</evidence>
<evidence type="ECO:0000256" key="8">
    <source>
        <dbReference type="SAM" id="Phobius"/>
    </source>
</evidence>
<gene>
    <name evidence="9" type="ORF">AB7A72_19795</name>
</gene>
<feature type="transmembrane region" description="Helical" evidence="8">
    <location>
        <begin position="64"/>
        <end position="83"/>
    </location>
</feature>
<evidence type="ECO:0000256" key="3">
    <source>
        <dbReference type="ARBA" id="ARBA00022448"/>
    </source>
</evidence>
<feature type="transmembrane region" description="Helical" evidence="8">
    <location>
        <begin position="242"/>
        <end position="271"/>
    </location>
</feature>
<feature type="transmembrane region" description="Helical" evidence="8">
    <location>
        <begin position="283"/>
        <end position="303"/>
    </location>
</feature>
<keyword evidence="7 8" id="KW-0472">Membrane</keyword>
<keyword evidence="6 8" id="KW-1133">Transmembrane helix</keyword>
<feature type="transmembrane region" description="Helical" evidence="8">
    <location>
        <begin position="309"/>
        <end position="330"/>
    </location>
</feature>
<dbReference type="InterPro" id="IPR037294">
    <property type="entry name" value="ABC_BtuC-like"/>
</dbReference>
<evidence type="ECO:0000313" key="10">
    <source>
        <dbReference type="Proteomes" id="UP001562178"/>
    </source>
</evidence>